<evidence type="ECO:0000256" key="5">
    <source>
        <dbReference type="RuleBase" id="RU003792"/>
    </source>
</evidence>
<dbReference type="GO" id="GO:0160147">
    <property type="term" value="F:tRNA pseudouridine(38-40) synthase activity"/>
    <property type="evidence" value="ECO:0007669"/>
    <property type="project" value="UniProtKB-EC"/>
</dbReference>
<evidence type="ECO:0000256" key="4">
    <source>
        <dbReference type="HAMAP-Rule" id="MF_00171"/>
    </source>
</evidence>
<dbReference type="CDD" id="cd02570">
    <property type="entry name" value="PseudoU_synth_EcTruA"/>
    <property type="match status" value="1"/>
</dbReference>
<dbReference type="InterPro" id="IPR001406">
    <property type="entry name" value="PsdUridine_synth_TruA"/>
</dbReference>
<evidence type="ECO:0000313" key="8">
    <source>
        <dbReference type="Proteomes" id="UP000626242"/>
    </source>
</evidence>
<feature type="binding site" evidence="4">
    <location>
        <position position="108"/>
    </location>
    <ligand>
        <name>substrate</name>
    </ligand>
</feature>
<name>A0ABR8WJH7_9FLAO</name>
<keyword evidence="3 4" id="KW-0413">Isomerase</keyword>
<comment type="catalytic activity">
    <reaction evidence="4 5">
        <text>uridine(38/39/40) in tRNA = pseudouridine(38/39/40) in tRNA</text>
        <dbReference type="Rhea" id="RHEA:22376"/>
        <dbReference type="Rhea" id="RHEA-COMP:10085"/>
        <dbReference type="Rhea" id="RHEA-COMP:10087"/>
        <dbReference type="ChEBI" id="CHEBI:65314"/>
        <dbReference type="ChEBI" id="CHEBI:65315"/>
        <dbReference type="EC" id="5.4.99.12"/>
    </reaction>
</comment>
<dbReference type="PIRSF" id="PIRSF001430">
    <property type="entry name" value="tRNA_psdUrid_synth"/>
    <property type="match status" value="1"/>
</dbReference>
<dbReference type="SUPFAM" id="SSF55120">
    <property type="entry name" value="Pseudouridine synthase"/>
    <property type="match status" value="1"/>
</dbReference>
<comment type="subunit">
    <text evidence="4">Homodimer.</text>
</comment>
<comment type="caution">
    <text evidence="7">The sequence shown here is derived from an EMBL/GenBank/DDBJ whole genome shotgun (WGS) entry which is preliminary data.</text>
</comment>
<dbReference type="Gene3D" id="3.30.70.660">
    <property type="entry name" value="Pseudouridine synthase I, catalytic domain, C-terminal subdomain"/>
    <property type="match status" value="1"/>
</dbReference>
<comment type="similarity">
    <text evidence="1 4 5">Belongs to the tRNA pseudouridine synthase TruA family.</text>
</comment>
<reference evidence="7 8" key="1">
    <citation type="submission" date="2020-08" db="EMBL/GenBank/DDBJ databases">
        <title>A Genomic Blueprint of the Chicken Gut Microbiome.</title>
        <authorList>
            <person name="Gilroy R."/>
            <person name="Ravi A."/>
            <person name="Getino M."/>
            <person name="Pursley I."/>
            <person name="Horton D.L."/>
            <person name="Alikhan N.-F."/>
            <person name="Baker D."/>
            <person name="Gharbi K."/>
            <person name="Hall N."/>
            <person name="Watson M."/>
            <person name="Adriaenssens E.M."/>
            <person name="Foster-Nyarko E."/>
            <person name="Jarju S."/>
            <person name="Secka A."/>
            <person name="Antonio M."/>
            <person name="Oren A."/>
            <person name="Chaudhuri R."/>
            <person name="La Ragione R.M."/>
            <person name="Hildebrand F."/>
            <person name="Pallen M.J."/>
        </authorList>
    </citation>
    <scope>NUCLEOTIDE SEQUENCE [LARGE SCALE GENOMIC DNA]</scope>
    <source>
        <strain evidence="7 8">Sa1CVA4</strain>
    </source>
</reference>
<comment type="function">
    <text evidence="4">Formation of pseudouridine at positions 38, 39 and 40 in the anticodon stem and loop of transfer RNAs.</text>
</comment>
<dbReference type="Pfam" id="PF01416">
    <property type="entry name" value="PseudoU_synth_1"/>
    <property type="match status" value="2"/>
</dbReference>
<feature type="active site" description="Nucleophile" evidence="4">
    <location>
        <position position="51"/>
    </location>
</feature>
<feature type="domain" description="Pseudouridine synthase I TruA alpha/beta" evidence="6">
    <location>
        <begin position="148"/>
        <end position="242"/>
    </location>
</feature>
<dbReference type="EC" id="5.4.99.12" evidence="4"/>
<dbReference type="InterPro" id="IPR020094">
    <property type="entry name" value="TruA/RsuA/RluB/E/F_N"/>
</dbReference>
<feature type="domain" description="Pseudouridine synthase I TruA alpha/beta" evidence="6">
    <location>
        <begin position="8"/>
        <end position="102"/>
    </location>
</feature>
<keyword evidence="2 4" id="KW-0819">tRNA processing</keyword>
<evidence type="ECO:0000256" key="3">
    <source>
        <dbReference type="ARBA" id="ARBA00023235"/>
    </source>
</evidence>
<sequence length="249" mass="28636">MRYFIEFAYHGKNYFGYQIQPGQITVQEVFEKALSTILRSDIKITGAGRTDSGVHAKKIFAHFDLDSDIPQNLVYRLNSFLPNDIAAKNVFKVTNDAHARFDATFRTYEYIVSLEKNPFLNDFSWQIINRTLDLERMNEACQILSEYEDFTSFSKLHTDNKTNNCKIYLAEWTKTGTELKFTVSADRFLRNMVRAIVGTMIEIGNGKISIEDFRDIIEAKDRGKAGTSAPPQGLFLVDVGYDFERILFD</sequence>
<dbReference type="HAMAP" id="MF_00171">
    <property type="entry name" value="TruA"/>
    <property type="match status" value="1"/>
</dbReference>
<dbReference type="RefSeq" id="WP_251832069.1">
    <property type="nucleotide sequence ID" value="NZ_JACSPS010000001.1"/>
</dbReference>
<dbReference type="PANTHER" id="PTHR11142">
    <property type="entry name" value="PSEUDOURIDYLATE SYNTHASE"/>
    <property type="match status" value="1"/>
</dbReference>
<dbReference type="Gene3D" id="3.30.70.580">
    <property type="entry name" value="Pseudouridine synthase I, catalytic domain, N-terminal subdomain"/>
    <property type="match status" value="1"/>
</dbReference>
<dbReference type="Proteomes" id="UP000626242">
    <property type="component" value="Unassembled WGS sequence"/>
</dbReference>
<dbReference type="InterPro" id="IPR020103">
    <property type="entry name" value="PsdUridine_synth_cat_dom_sf"/>
</dbReference>
<proteinExistence type="inferred from homology"/>
<accession>A0ABR8WJH7</accession>
<keyword evidence="8" id="KW-1185">Reference proteome</keyword>
<dbReference type="PANTHER" id="PTHR11142:SF0">
    <property type="entry name" value="TRNA PSEUDOURIDINE SYNTHASE-LIKE 1"/>
    <property type="match status" value="1"/>
</dbReference>
<dbReference type="InterPro" id="IPR020097">
    <property type="entry name" value="PsdUridine_synth_TruA_a/b_dom"/>
</dbReference>
<evidence type="ECO:0000256" key="2">
    <source>
        <dbReference type="ARBA" id="ARBA00022694"/>
    </source>
</evidence>
<organism evidence="7 8">
    <name type="scientific">Kaistella pullorum</name>
    <dbReference type="NCBI Taxonomy" id="2763074"/>
    <lineage>
        <taxon>Bacteria</taxon>
        <taxon>Pseudomonadati</taxon>
        <taxon>Bacteroidota</taxon>
        <taxon>Flavobacteriia</taxon>
        <taxon>Flavobacteriales</taxon>
        <taxon>Weeksellaceae</taxon>
        <taxon>Chryseobacterium group</taxon>
        <taxon>Kaistella</taxon>
    </lineage>
</organism>
<evidence type="ECO:0000313" key="7">
    <source>
        <dbReference type="EMBL" id="MBD8016851.1"/>
    </source>
</evidence>
<comment type="caution">
    <text evidence="4">Lacks conserved residue(s) required for the propagation of feature annotation.</text>
</comment>
<dbReference type="EMBL" id="JACSPS010000001">
    <property type="protein sequence ID" value="MBD8016851.1"/>
    <property type="molecule type" value="Genomic_DNA"/>
</dbReference>
<dbReference type="InterPro" id="IPR020095">
    <property type="entry name" value="PsdUridine_synth_TruA_C"/>
</dbReference>
<protein>
    <recommendedName>
        <fullName evidence="4">tRNA pseudouridine synthase A</fullName>
        <ecNumber evidence="4">5.4.99.12</ecNumber>
    </recommendedName>
    <alternativeName>
        <fullName evidence="4">tRNA pseudouridine(38-40) synthase</fullName>
    </alternativeName>
    <alternativeName>
        <fullName evidence="4">tRNA pseudouridylate synthase I</fullName>
    </alternativeName>
    <alternativeName>
        <fullName evidence="4">tRNA-uridine isomerase I</fullName>
    </alternativeName>
</protein>
<evidence type="ECO:0000256" key="1">
    <source>
        <dbReference type="ARBA" id="ARBA00009375"/>
    </source>
</evidence>
<dbReference type="NCBIfam" id="TIGR00071">
    <property type="entry name" value="hisT_truA"/>
    <property type="match status" value="1"/>
</dbReference>
<gene>
    <name evidence="4 7" type="primary">truA</name>
    <name evidence="7" type="ORF">H9628_00025</name>
</gene>
<evidence type="ECO:0000259" key="6">
    <source>
        <dbReference type="Pfam" id="PF01416"/>
    </source>
</evidence>